<sequence>MCWTIVHLLFLTTLSCMSGSKDKIKFTVSCPEYQRAFGGSCYEFVDLQHTFLSAQAWCEQRGGHLGLIPDKETQYFLQGLLNPKKDVWVGMAPSPSTNLQYSPTVEGALSWLDGSHISFSNWASNPQPGAGCGHILRDSGFQWQATGDCNKKLPFICEFDSGRSIVCGGRNTTLQCGSGQVLIIDGSFYGHGNVHYCRSPLTTSTKHQCGWVDVVESIKARCNNRKVCHLIANVVDLFGEPCPQLGSYLSVDYHCKDGLTLSVSTVAAVFDDVNVKVKWLLYPPEENLRCKLSTGDGHVIYLPTPERLESTKVHKYTYTGSFVVEVECTSKGIHITAQSVITIQEPITVFGFVRCYAEKQSFHATNCKALYGEPFQIQMELKAGTNVTYRMQSDKMLLSHSFVVRGNVPENITVSPEIIQQHGLGCHRLTLYASNMVTSSEVSMDMQDEVKDIHECYKETKPLINPQKGGIEYTVDHEFIKKAKKNRISLW</sequence>
<dbReference type="EMBL" id="JASDAP010000005">
    <property type="protein sequence ID" value="KAK1903318.1"/>
    <property type="molecule type" value="Genomic_DNA"/>
</dbReference>
<feature type="domain" description="C-type lectin" evidence="3">
    <location>
        <begin position="37"/>
        <end position="158"/>
    </location>
</feature>
<dbReference type="PANTHER" id="PTHR22803">
    <property type="entry name" value="MANNOSE, PHOSPHOLIPASE, LECTIN RECEPTOR RELATED"/>
    <property type="match status" value="1"/>
</dbReference>
<dbReference type="InterPro" id="IPR043159">
    <property type="entry name" value="Lectin_gal-bd_sf"/>
</dbReference>
<evidence type="ECO:0000256" key="2">
    <source>
        <dbReference type="SAM" id="SignalP"/>
    </source>
</evidence>
<protein>
    <submittedName>
        <fullName evidence="5">Polycystic kidney disease protein 1-like 2</fullName>
    </submittedName>
</protein>
<dbReference type="InterPro" id="IPR050111">
    <property type="entry name" value="C-type_lectin/snaclec_domain"/>
</dbReference>
<dbReference type="GO" id="GO:0030246">
    <property type="term" value="F:carbohydrate binding"/>
    <property type="evidence" value="ECO:0007669"/>
    <property type="project" value="InterPro"/>
</dbReference>
<name>A0AAD9FEQ1_DISEL</name>
<dbReference type="InterPro" id="IPR016186">
    <property type="entry name" value="C-type_lectin-like/link_sf"/>
</dbReference>
<feature type="domain" description="SUEL-type lectin" evidence="4">
    <location>
        <begin position="166"/>
        <end position="256"/>
    </location>
</feature>
<dbReference type="InterPro" id="IPR000922">
    <property type="entry name" value="Lectin_gal-bd_dom"/>
</dbReference>
<dbReference type="SUPFAM" id="SSF56436">
    <property type="entry name" value="C-type lectin-like"/>
    <property type="match status" value="1"/>
</dbReference>
<keyword evidence="6" id="KW-1185">Reference proteome</keyword>
<dbReference type="Pfam" id="PF00059">
    <property type="entry name" value="Lectin_C"/>
    <property type="match status" value="1"/>
</dbReference>
<organism evidence="5 6">
    <name type="scientific">Dissostichus eleginoides</name>
    <name type="common">Patagonian toothfish</name>
    <name type="synonym">Dissostichus amissus</name>
    <dbReference type="NCBI Taxonomy" id="100907"/>
    <lineage>
        <taxon>Eukaryota</taxon>
        <taxon>Metazoa</taxon>
        <taxon>Chordata</taxon>
        <taxon>Craniata</taxon>
        <taxon>Vertebrata</taxon>
        <taxon>Euteleostomi</taxon>
        <taxon>Actinopterygii</taxon>
        <taxon>Neopterygii</taxon>
        <taxon>Teleostei</taxon>
        <taxon>Neoteleostei</taxon>
        <taxon>Acanthomorphata</taxon>
        <taxon>Eupercaria</taxon>
        <taxon>Perciformes</taxon>
        <taxon>Notothenioidei</taxon>
        <taxon>Nototheniidae</taxon>
        <taxon>Dissostichus</taxon>
    </lineage>
</organism>
<evidence type="ECO:0000256" key="1">
    <source>
        <dbReference type="ARBA" id="ARBA00022737"/>
    </source>
</evidence>
<dbReference type="Proteomes" id="UP001228049">
    <property type="component" value="Unassembled WGS sequence"/>
</dbReference>
<feature type="signal peptide" evidence="2">
    <location>
        <begin position="1"/>
        <end position="19"/>
    </location>
</feature>
<keyword evidence="2" id="KW-0732">Signal</keyword>
<dbReference type="Gene3D" id="2.60.120.740">
    <property type="match status" value="1"/>
</dbReference>
<evidence type="ECO:0000259" key="4">
    <source>
        <dbReference type="PROSITE" id="PS50228"/>
    </source>
</evidence>
<dbReference type="AlphaFoldDB" id="A0AAD9FEQ1"/>
<dbReference type="InterPro" id="IPR001304">
    <property type="entry name" value="C-type_lectin-like"/>
</dbReference>
<feature type="chain" id="PRO_5042244422" evidence="2">
    <location>
        <begin position="20"/>
        <end position="491"/>
    </location>
</feature>
<gene>
    <name evidence="5" type="ORF">KUDE01_006275</name>
</gene>
<evidence type="ECO:0000313" key="5">
    <source>
        <dbReference type="EMBL" id="KAK1903318.1"/>
    </source>
</evidence>
<proteinExistence type="predicted"/>
<dbReference type="CDD" id="cd00037">
    <property type="entry name" value="CLECT"/>
    <property type="match status" value="1"/>
</dbReference>
<dbReference type="PRINTS" id="PR01504">
    <property type="entry name" value="PNCREATITSAP"/>
</dbReference>
<dbReference type="PROSITE" id="PS50228">
    <property type="entry name" value="SUEL_LECTIN"/>
    <property type="match status" value="1"/>
</dbReference>
<evidence type="ECO:0000313" key="6">
    <source>
        <dbReference type="Proteomes" id="UP001228049"/>
    </source>
</evidence>
<comment type="caution">
    <text evidence="5">The sequence shown here is derived from an EMBL/GenBank/DDBJ whole genome shotgun (WGS) entry which is preliminary data.</text>
</comment>
<dbReference type="Gene3D" id="3.10.100.10">
    <property type="entry name" value="Mannose-Binding Protein A, subunit A"/>
    <property type="match status" value="1"/>
</dbReference>
<dbReference type="PROSITE" id="PS50041">
    <property type="entry name" value="C_TYPE_LECTIN_2"/>
    <property type="match status" value="1"/>
</dbReference>
<reference evidence="5" key="1">
    <citation type="submission" date="2023-04" db="EMBL/GenBank/DDBJ databases">
        <title>Chromosome-level genome of Chaenocephalus aceratus.</title>
        <authorList>
            <person name="Park H."/>
        </authorList>
    </citation>
    <scope>NUCLEOTIDE SEQUENCE</scope>
    <source>
        <strain evidence="5">DE</strain>
        <tissue evidence="5">Muscle</tissue>
    </source>
</reference>
<dbReference type="SMART" id="SM00034">
    <property type="entry name" value="CLECT"/>
    <property type="match status" value="1"/>
</dbReference>
<dbReference type="InterPro" id="IPR016187">
    <property type="entry name" value="CTDL_fold"/>
</dbReference>
<keyword evidence="1" id="KW-0677">Repeat</keyword>
<dbReference type="Pfam" id="PF02140">
    <property type="entry name" value="SUEL_Lectin"/>
    <property type="match status" value="1"/>
</dbReference>
<accession>A0AAD9FEQ1</accession>
<evidence type="ECO:0000259" key="3">
    <source>
        <dbReference type="PROSITE" id="PS50041"/>
    </source>
</evidence>